<evidence type="ECO:0000256" key="2">
    <source>
        <dbReference type="ARBA" id="ARBA00023277"/>
    </source>
</evidence>
<dbReference type="InterPro" id="IPR040190">
    <property type="entry name" value="MURQ/GCKR"/>
</dbReference>
<accession>A0ABR7GZJ5</accession>
<dbReference type="NCBIfam" id="NF003915">
    <property type="entry name" value="PRK05441.1"/>
    <property type="match status" value="1"/>
</dbReference>
<comment type="pathway">
    <text evidence="3">Amino-sugar metabolism; N-acetylmuramate degradation.</text>
</comment>
<dbReference type="Gene3D" id="3.40.50.10490">
    <property type="entry name" value="Glucose-6-phosphate isomerase like protein, domain 1"/>
    <property type="match status" value="1"/>
</dbReference>
<dbReference type="InterPro" id="IPR046348">
    <property type="entry name" value="SIS_dom_sf"/>
</dbReference>
<comment type="miscellaneous">
    <text evidence="3">A lyase-type mechanism (elimination/hydration) is suggested for the cleavage of the lactyl ether bond of MurNAc 6-phosphate, with the formation of an alpha,beta-unsaturated aldehyde intermediate with (E)-stereochemistry, followed by the syn addition of water to give product.</text>
</comment>
<dbReference type="CDD" id="cd05007">
    <property type="entry name" value="SIS_Etherase"/>
    <property type="match status" value="1"/>
</dbReference>
<dbReference type="InterPro" id="IPR005488">
    <property type="entry name" value="Etherase_MurQ"/>
</dbReference>
<keyword evidence="2 3" id="KW-0119">Carbohydrate metabolism</keyword>
<dbReference type="PROSITE" id="PS51464">
    <property type="entry name" value="SIS"/>
    <property type="match status" value="1"/>
</dbReference>
<sequence length="299" mass="32056">MVNLEHLITENRNPETVDLDSMTPMEIVTIMNREDEGVIKAVKKVLPDVARLIEVCTKKLEEGGRMIYIGAGTSGRIGVLDAVECPPTFGVSDQVVMGLIAGGEGAFVKAVEGAEDDGLLAEKELKEKMLSPRDIVIGLAASGRTPYVVGGLNYAKKLGCVTASIACNHNAAISREADYPIEVETGPEILTGSTRLKAGTAQKMILNMVSTATMVGIGKVYENLMVDLVRTNEKLEARLCNIVMEAAGCDRARAVQALSEAEGNGKVAIIMILSECGRLKAEEKLKEARGHVRRAVMQM</sequence>
<dbReference type="Gene3D" id="1.10.8.1080">
    <property type="match status" value="1"/>
</dbReference>
<organism evidence="5 6">
    <name type="scientific">Hungatella hominis</name>
    <dbReference type="NCBI Taxonomy" id="2763050"/>
    <lineage>
        <taxon>Bacteria</taxon>
        <taxon>Bacillati</taxon>
        <taxon>Bacillota</taxon>
        <taxon>Clostridia</taxon>
        <taxon>Lachnospirales</taxon>
        <taxon>Lachnospiraceae</taxon>
        <taxon>Hungatella</taxon>
    </lineage>
</organism>
<dbReference type="Proteomes" id="UP000634672">
    <property type="component" value="Unassembled WGS sequence"/>
</dbReference>
<comment type="subunit">
    <text evidence="3">Homodimer.</text>
</comment>
<feature type="active site" evidence="3">
    <location>
        <position position="115"/>
    </location>
</feature>
<keyword evidence="6" id="KW-1185">Reference proteome</keyword>
<name>A0ABR7GZJ5_9FIRM</name>
<evidence type="ECO:0000256" key="1">
    <source>
        <dbReference type="ARBA" id="ARBA00023239"/>
    </source>
</evidence>
<evidence type="ECO:0000313" key="5">
    <source>
        <dbReference type="EMBL" id="MBC5706366.1"/>
    </source>
</evidence>
<evidence type="ECO:0000313" key="6">
    <source>
        <dbReference type="Proteomes" id="UP000634672"/>
    </source>
</evidence>
<evidence type="ECO:0000259" key="4">
    <source>
        <dbReference type="PROSITE" id="PS51464"/>
    </source>
</evidence>
<reference evidence="5 6" key="1">
    <citation type="submission" date="2020-08" db="EMBL/GenBank/DDBJ databases">
        <title>Genome public.</title>
        <authorList>
            <person name="Liu C."/>
            <person name="Sun Q."/>
        </authorList>
    </citation>
    <scope>NUCLEOTIDE SEQUENCE [LARGE SCALE GENOMIC DNA]</scope>
    <source>
        <strain evidence="5 6">NSJ-66</strain>
    </source>
</reference>
<dbReference type="EC" id="4.2.1.126" evidence="3"/>
<comment type="function">
    <text evidence="3">Specifically catalyzes the cleavage of the D-lactyl ether substituent of MurNAc 6-phosphate, producing GlcNAc 6-phosphate and D-lactate.</text>
</comment>
<comment type="catalytic activity">
    <reaction evidence="3">
        <text>N-acetyl-D-muramate 6-phosphate + H2O = N-acetyl-D-glucosamine 6-phosphate + (R)-lactate</text>
        <dbReference type="Rhea" id="RHEA:26410"/>
        <dbReference type="ChEBI" id="CHEBI:15377"/>
        <dbReference type="ChEBI" id="CHEBI:16004"/>
        <dbReference type="ChEBI" id="CHEBI:57513"/>
        <dbReference type="ChEBI" id="CHEBI:58722"/>
        <dbReference type="EC" id="4.2.1.126"/>
    </reaction>
</comment>
<dbReference type="RefSeq" id="WP_187018356.1">
    <property type="nucleotide sequence ID" value="NZ_JACOPB010000001.1"/>
</dbReference>
<dbReference type="PANTHER" id="PTHR10088">
    <property type="entry name" value="GLUCOKINASE REGULATORY PROTEIN"/>
    <property type="match status" value="1"/>
</dbReference>
<dbReference type="HAMAP" id="MF_00068">
    <property type="entry name" value="MurQ"/>
    <property type="match status" value="1"/>
</dbReference>
<comment type="caution">
    <text evidence="5">The sequence shown here is derived from an EMBL/GenBank/DDBJ whole genome shotgun (WGS) entry which is preliminary data.</text>
</comment>
<keyword evidence="1 3" id="KW-0456">Lyase</keyword>
<dbReference type="NCBIfam" id="NF009222">
    <property type="entry name" value="PRK12570.1"/>
    <property type="match status" value="1"/>
</dbReference>
<dbReference type="SUPFAM" id="SSF53697">
    <property type="entry name" value="SIS domain"/>
    <property type="match status" value="1"/>
</dbReference>
<dbReference type="Pfam" id="PF22645">
    <property type="entry name" value="GKRP_SIS_N"/>
    <property type="match status" value="1"/>
</dbReference>
<dbReference type="NCBIfam" id="TIGR00274">
    <property type="entry name" value="N-acetylmuramic acid 6-phosphate etherase"/>
    <property type="match status" value="1"/>
</dbReference>
<evidence type="ECO:0000256" key="3">
    <source>
        <dbReference type="HAMAP-Rule" id="MF_00068"/>
    </source>
</evidence>
<comment type="similarity">
    <text evidence="3">Belongs to the GCKR-like family. MurNAc-6-P etherase subfamily.</text>
</comment>
<dbReference type="InterPro" id="IPR001347">
    <property type="entry name" value="SIS_dom"/>
</dbReference>
<protein>
    <recommendedName>
        <fullName evidence="3">N-acetylmuramic acid 6-phosphate etherase</fullName>
        <shortName evidence="3">MurNAc-6-P etherase</shortName>
        <ecNumber evidence="3">4.2.1.126</ecNumber>
    </recommendedName>
    <alternativeName>
        <fullName evidence="3">N-acetylmuramic acid 6-phosphate hydrolase</fullName>
    </alternativeName>
    <alternativeName>
        <fullName evidence="3">N-acetylmuramic acid 6-phosphate lyase</fullName>
    </alternativeName>
</protein>
<dbReference type="EMBL" id="JACOPB010000001">
    <property type="protein sequence ID" value="MBC5706366.1"/>
    <property type="molecule type" value="Genomic_DNA"/>
</dbReference>
<proteinExistence type="inferred from homology"/>
<feature type="domain" description="SIS" evidence="4">
    <location>
        <begin position="56"/>
        <end position="219"/>
    </location>
</feature>
<dbReference type="PANTHER" id="PTHR10088:SF4">
    <property type="entry name" value="GLUCOKINASE REGULATORY PROTEIN"/>
    <property type="match status" value="1"/>
</dbReference>
<dbReference type="PROSITE" id="PS01272">
    <property type="entry name" value="GCKR"/>
    <property type="match status" value="1"/>
</dbReference>
<gene>
    <name evidence="3 5" type="primary">murQ</name>
    <name evidence="5" type="ORF">H8S75_00110</name>
</gene>
<feature type="active site" description="Proton donor" evidence="3">
    <location>
        <position position="84"/>
    </location>
</feature>
<dbReference type="InterPro" id="IPR005486">
    <property type="entry name" value="Glucokinase_regulatory_CS"/>
</dbReference>
<dbReference type="GO" id="GO:0016829">
    <property type="term" value="F:lyase activity"/>
    <property type="evidence" value="ECO:0007669"/>
    <property type="project" value="UniProtKB-KW"/>
</dbReference>